<dbReference type="SMART" id="SM00343">
    <property type="entry name" value="ZnF_C2HC"/>
    <property type="match status" value="1"/>
</dbReference>
<dbReference type="Proteomes" id="UP000069940">
    <property type="component" value="Unassembled WGS sequence"/>
</dbReference>
<accession>A0ABM1ZZ06</accession>
<evidence type="ECO:0000313" key="5">
    <source>
        <dbReference type="Proteomes" id="UP000069940"/>
    </source>
</evidence>
<reference evidence="4" key="2">
    <citation type="submission" date="2025-05" db="UniProtKB">
        <authorList>
            <consortium name="EnsemblMetazoa"/>
        </authorList>
    </citation>
    <scope>IDENTIFICATION</scope>
    <source>
        <strain evidence="4">Foshan</strain>
    </source>
</reference>
<feature type="region of interest" description="Disordered" evidence="2">
    <location>
        <begin position="56"/>
        <end position="86"/>
    </location>
</feature>
<keyword evidence="1" id="KW-0863">Zinc-finger</keyword>
<organism evidence="4 5">
    <name type="scientific">Aedes albopictus</name>
    <name type="common">Asian tiger mosquito</name>
    <name type="synonym">Stegomyia albopicta</name>
    <dbReference type="NCBI Taxonomy" id="7160"/>
    <lineage>
        <taxon>Eukaryota</taxon>
        <taxon>Metazoa</taxon>
        <taxon>Ecdysozoa</taxon>
        <taxon>Arthropoda</taxon>
        <taxon>Hexapoda</taxon>
        <taxon>Insecta</taxon>
        <taxon>Pterygota</taxon>
        <taxon>Neoptera</taxon>
        <taxon>Endopterygota</taxon>
        <taxon>Diptera</taxon>
        <taxon>Nematocera</taxon>
        <taxon>Culicoidea</taxon>
        <taxon>Culicidae</taxon>
        <taxon>Culicinae</taxon>
        <taxon>Aedini</taxon>
        <taxon>Aedes</taxon>
        <taxon>Stegomyia</taxon>
    </lineage>
</organism>
<proteinExistence type="predicted"/>
<feature type="region of interest" description="Disordered" evidence="2">
    <location>
        <begin position="325"/>
        <end position="350"/>
    </location>
</feature>
<dbReference type="PROSITE" id="PS50158">
    <property type="entry name" value="ZF_CCHC"/>
    <property type="match status" value="1"/>
</dbReference>
<name>A0ABM1ZZ06_AEDAL</name>
<dbReference type="Pfam" id="PF03732">
    <property type="entry name" value="Retrotrans_gag"/>
    <property type="match status" value="1"/>
</dbReference>
<dbReference type="SUPFAM" id="SSF57756">
    <property type="entry name" value="Retrovirus zinc finger-like domains"/>
    <property type="match status" value="1"/>
</dbReference>
<evidence type="ECO:0000313" key="4">
    <source>
        <dbReference type="EnsemblMetazoa" id="AALFPA23_022930.P34086"/>
    </source>
</evidence>
<evidence type="ECO:0000256" key="1">
    <source>
        <dbReference type="PROSITE-ProRule" id="PRU00047"/>
    </source>
</evidence>
<evidence type="ECO:0000259" key="3">
    <source>
        <dbReference type="PROSITE" id="PS50158"/>
    </source>
</evidence>
<keyword evidence="1" id="KW-0479">Metal-binding</keyword>
<dbReference type="EnsemblMetazoa" id="AALFPA23_022930.R34086">
    <property type="protein sequence ID" value="AALFPA23_022930.P34086"/>
    <property type="gene ID" value="AALFPA23_022930"/>
</dbReference>
<dbReference type="Pfam" id="PF00098">
    <property type="entry name" value="zf-CCHC"/>
    <property type="match status" value="1"/>
</dbReference>
<protein>
    <recommendedName>
        <fullName evidence="3">CCHC-type domain-containing protein</fullName>
    </recommendedName>
</protein>
<evidence type="ECO:0000256" key="2">
    <source>
        <dbReference type="SAM" id="MobiDB-lite"/>
    </source>
</evidence>
<sequence length="350" mass="40044">MFLRSQKTSDEYQEAVHTSRSAESVLGDGSLAQRSKAGGSRPAEIILEDENLAQENTGETRVAASKGLQFSSREGTGGSRNTTVNPVSLNPVYSSQQPVVNPVETASSSFGQWANLPNNCLRPEELSSMLPTFSGQYQEDVNHFLKILANTKQALNFNDQTMKMVLFKLLKGKAPHWLHSNADFMLKSYDELTTNLQAMFTININAYQLRNQLARRTWSGQESFEEYYQAKLSLAQKLNLPEKEFIEYLVEGIEDQVFRNQARIQNFKFIHEMVQVFRLIRFDPMPVRRKVNLCFSCNQPGHFAANCRAERGTDFNRLQYRNPERKFGAPKQKPNDRTVYVVEDNNDEQY</sequence>
<dbReference type="RefSeq" id="XP_062707743.1">
    <property type="nucleotide sequence ID" value="XM_062851759.1"/>
</dbReference>
<dbReference type="Gene3D" id="4.10.60.10">
    <property type="entry name" value="Zinc finger, CCHC-type"/>
    <property type="match status" value="1"/>
</dbReference>
<feature type="region of interest" description="Disordered" evidence="2">
    <location>
        <begin position="1"/>
        <end position="42"/>
    </location>
</feature>
<dbReference type="GeneID" id="134288071"/>
<dbReference type="InterPro" id="IPR005162">
    <property type="entry name" value="Retrotrans_gag_dom"/>
</dbReference>
<dbReference type="InterPro" id="IPR001878">
    <property type="entry name" value="Znf_CCHC"/>
</dbReference>
<dbReference type="InterPro" id="IPR036875">
    <property type="entry name" value="Znf_CCHC_sf"/>
</dbReference>
<keyword evidence="1" id="KW-0862">Zinc</keyword>
<feature type="compositionally biased region" description="Polar residues" evidence="2">
    <location>
        <begin position="68"/>
        <end position="86"/>
    </location>
</feature>
<reference evidence="5" key="1">
    <citation type="journal article" date="2015" name="Proc. Natl. Acad. Sci. U.S.A.">
        <title>Genome sequence of the Asian Tiger mosquito, Aedes albopictus, reveals insights into its biology, genetics, and evolution.</title>
        <authorList>
            <person name="Chen X.G."/>
            <person name="Jiang X."/>
            <person name="Gu J."/>
            <person name="Xu M."/>
            <person name="Wu Y."/>
            <person name="Deng Y."/>
            <person name="Zhang C."/>
            <person name="Bonizzoni M."/>
            <person name="Dermauw W."/>
            <person name="Vontas J."/>
            <person name="Armbruster P."/>
            <person name="Huang X."/>
            <person name="Yang Y."/>
            <person name="Zhang H."/>
            <person name="He W."/>
            <person name="Peng H."/>
            <person name="Liu Y."/>
            <person name="Wu K."/>
            <person name="Chen J."/>
            <person name="Lirakis M."/>
            <person name="Topalis P."/>
            <person name="Van Leeuwen T."/>
            <person name="Hall A.B."/>
            <person name="Jiang X."/>
            <person name="Thorpe C."/>
            <person name="Mueller R.L."/>
            <person name="Sun C."/>
            <person name="Waterhouse R.M."/>
            <person name="Yan G."/>
            <person name="Tu Z.J."/>
            <person name="Fang X."/>
            <person name="James A.A."/>
        </authorList>
    </citation>
    <scope>NUCLEOTIDE SEQUENCE [LARGE SCALE GENOMIC DNA]</scope>
    <source>
        <strain evidence="5">Foshan</strain>
    </source>
</reference>
<feature type="domain" description="CCHC-type" evidence="3">
    <location>
        <begin position="294"/>
        <end position="308"/>
    </location>
</feature>
<keyword evidence="5" id="KW-1185">Reference proteome</keyword>